<reference evidence="11" key="1">
    <citation type="submission" date="2021-04" db="EMBL/GenBank/DDBJ databases">
        <authorList>
            <consortium name="Wellcome Sanger Institute Data Sharing"/>
        </authorList>
    </citation>
    <scope>NUCLEOTIDE SEQUENCE [LARGE SCALE GENOMIC DNA]</scope>
</reference>
<feature type="coiled-coil region" evidence="9">
    <location>
        <begin position="654"/>
        <end position="688"/>
    </location>
</feature>
<dbReference type="GO" id="GO:0034451">
    <property type="term" value="C:centriolar satellite"/>
    <property type="evidence" value="ECO:0007669"/>
    <property type="project" value="TreeGrafter"/>
</dbReference>
<keyword evidence="12" id="KW-1185">Reference proteome</keyword>
<dbReference type="GO" id="GO:0005814">
    <property type="term" value="C:centriole"/>
    <property type="evidence" value="ECO:0007669"/>
    <property type="project" value="UniProtKB-SubCell"/>
</dbReference>
<feature type="region of interest" description="Disordered" evidence="10">
    <location>
        <begin position="583"/>
        <end position="602"/>
    </location>
</feature>
<sequence length="981" mass="112276">MFFLGLLGSGKTFRKSLRNSQSIKEEEEDPGDTVLEDEGLEVAAIIKDSTETEDSVMVPAVNTTNMGLDTLEEEVEKARFFAQLEAGASSTIDYSKLNIELDLSTSTTGTNLRYLNGDTQAELVFCAGQSYVQSGGSEMEALHEAYRQIHVARQSLQPASTNESGQTLQYCNTAVGNIFFQRAMLTYKIFDALLLYVLNIQAQHTQTCTLHSQVEELRVQLAHKERELQVAKEGAEELNSLRQQNYLLQSKLRSAEEAGQKKRWTDAADSAEVERLQQMEKDRKEQEMLIKGYQQENEKLYLQMKAEQVRSKANEEAMFSENQRLYVLKCIFSMAVGNVCSMDHTQRITDLLICLHVQRNEDKLSEDIHRLKQEKQSLDVDLQLMKKERDLAKAQAMSASGDRTFETHVLEDRHREEVAALKKKLQWFAENQELLDRDAGRLKAATAEIQRLKEQVEKLKMDVGKRSSEHQRKAKEKSVDIKRMQDLERQVKELEQILRHRNPNSLPALIYAAATAGSHDDEPTRTSPPSRISALLERRIQRLEAELESHDEEAKRSLRAMEQQFHRFKLRYEQQISELEQQLEAANSAAGTESRESQVPTLEQELQQVKETHKEREQSLQDQIESLQQQLKHKSHPSPARHQRQAEEAVGVRIERLNQELSAKTQSIRELSRTVERLQKERRSMLCVPSTRAHTRSTDTKQQAGPVRTLCSATAGETCGVKETFPAAQYEKTYQPTVFTGSHISEVQQENEALKQQLELLELQSKQDKEALKVDATQAKEELSRLQEHCAEQLSSMKAEHLRVLEQLRASHALEHSASRVAELANKLNTQELTVKHLQEQLRELQGVKDALAISRTREDALQKQLTRLLKELKESKEAQSPEVKLMCSLERKILNMELRHQHREKELQQVIGGSWQTVDADQQSEVEHWKHLAQDKSRELEAFRLELDSILNILRHLQRQGVVLPLTLHSAETSDRGQSG</sequence>
<evidence type="ECO:0000256" key="6">
    <source>
        <dbReference type="ARBA" id="ARBA00022794"/>
    </source>
</evidence>
<evidence type="ECO:0000256" key="7">
    <source>
        <dbReference type="ARBA" id="ARBA00023054"/>
    </source>
</evidence>
<protein>
    <recommendedName>
        <fullName evidence="3">Centrosomal protein of 162 kDa</fullName>
    </recommendedName>
</protein>
<evidence type="ECO:0000256" key="3">
    <source>
        <dbReference type="ARBA" id="ARBA00021406"/>
    </source>
</evidence>
<keyword evidence="7 9" id="KW-0175">Coiled coil</keyword>
<keyword evidence="6" id="KW-0970">Cilium biogenesis/degradation</keyword>
<dbReference type="Proteomes" id="UP000472265">
    <property type="component" value="Chromosome 17"/>
</dbReference>
<evidence type="ECO:0000256" key="8">
    <source>
        <dbReference type="ARBA" id="ARBA00023212"/>
    </source>
</evidence>
<feature type="region of interest" description="Disordered" evidence="10">
    <location>
        <begin position="627"/>
        <end position="648"/>
    </location>
</feature>
<evidence type="ECO:0000256" key="5">
    <source>
        <dbReference type="ARBA" id="ARBA00022701"/>
    </source>
</evidence>
<evidence type="ECO:0000256" key="1">
    <source>
        <dbReference type="ARBA" id="ARBA00004114"/>
    </source>
</evidence>
<keyword evidence="8" id="KW-0206">Cytoskeleton</keyword>
<dbReference type="GO" id="GO:0060271">
    <property type="term" value="P:cilium assembly"/>
    <property type="evidence" value="ECO:0007669"/>
    <property type="project" value="TreeGrafter"/>
</dbReference>
<evidence type="ECO:0000256" key="10">
    <source>
        <dbReference type="SAM" id="MobiDB-lite"/>
    </source>
</evidence>
<feature type="compositionally biased region" description="Basic residues" evidence="10">
    <location>
        <begin position="631"/>
        <end position="643"/>
    </location>
</feature>
<evidence type="ECO:0000256" key="4">
    <source>
        <dbReference type="ARBA" id="ARBA00022490"/>
    </source>
</evidence>
<reference evidence="11" key="3">
    <citation type="submission" date="2025-09" db="UniProtKB">
        <authorList>
            <consortium name="Ensembl"/>
        </authorList>
    </citation>
    <scope>IDENTIFICATION</scope>
</reference>
<name>A0A671VA07_SPAAU</name>
<dbReference type="PANTHER" id="PTHR34031">
    <property type="entry name" value="CENTROSOMAL PROTEIN OF 162 KDA"/>
    <property type="match status" value="1"/>
</dbReference>
<evidence type="ECO:0000313" key="11">
    <source>
        <dbReference type="Ensembl" id="ENSSAUP00010021716.1"/>
    </source>
</evidence>
<evidence type="ECO:0000313" key="12">
    <source>
        <dbReference type="Proteomes" id="UP000472265"/>
    </source>
</evidence>
<keyword evidence="4" id="KW-0963">Cytoplasm</keyword>
<dbReference type="InterPro" id="IPR038774">
    <property type="entry name" value="CEP162-like"/>
</dbReference>
<dbReference type="GO" id="GO:0005879">
    <property type="term" value="C:axonemal microtubule"/>
    <property type="evidence" value="ECO:0007669"/>
    <property type="project" value="TreeGrafter"/>
</dbReference>
<dbReference type="GO" id="GO:0005654">
    <property type="term" value="C:nucleoplasm"/>
    <property type="evidence" value="ECO:0007669"/>
    <property type="project" value="TreeGrafter"/>
</dbReference>
<comment type="similarity">
    <text evidence="2">Belongs to the CEP162 family.</text>
</comment>
<feature type="coiled-coil region" evidence="9">
    <location>
        <begin position="821"/>
        <end position="879"/>
    </location>
</feature>
<dbReference type="AlphaFoldDB" id="A0A671VA07"/>
<feature type="coiled-coil region" evidence="9">
    <location>
        <begin position="354"/>
        <end position="388"/>
    </location>
</feature>
<evidence type="ECO:0000256" key="2">
    <source>
        <dbReference type="ARBA" id="ARBA00009485"/>
    </source>
</evidence>
<evidence type="ECO:0000256" key="9">
    <source>
        <dbReference type="SAM" id="Coils"/>
    </source>
</evidence>
<dbReference type="Ensembl" id="ENSSAUT00010022940.1">
    <property type="protein sequence ID" value="ENSSAUP00010021716.1"/>
    <property type="gene ID" value="ENSSAUG00010009598.1"/>
</dbReference>
<gene>
    <name evidence="11" type="primary">cep162</name>
</gene>
<comment type="subcellular location">
    <subcellularLocation>
        <location evidence="1">Cytoplasm</location>
        <location evidence="1">Cytoskeleton</location>
        <location evidence="1">Microtubule organizing center</location>
        <location evidence="1">Centrosome</location>
        <location evidence="1">Centriole</location>
    </subcellularLocation>
</comment>
<feature type="coiled-coil region" evidence="9">
    <location>
        <begin position="744"/>
        <end position="789"/>
    </location>
</feature>
<organism evidence="11 12">
    <name type="scientific">Sparus aurata</name>
    <name type="common">Gilthead sea bream</name>
    <dbReference type="NCBI Taxonomy" id="8175"/>
    <lineage>
        <taxon>Eukaryota</taxon>
        <taxon>Metazoa</taxon>
        <taxon>Chordata</taxon>
        <taxon>Craniata</taxon>
        <taxon>Vertebrata</taxon>
        <taxon>Euteleostomi</taxon>
        <taxon>Actinopterygii</taxon>
        <taxon>Neopterygii</taxon>
        <taxon>Teleostei</taxon>
        <taxon>Neoteleostei</taxon>
        <taxon>Acanthomorphata</taxon>
        <taxon>Eupercaria</taxon>
        <taxon>Spariformes</taxon>
        <taxon>Sparidae</taxon>
        <taxon>Sparus</taxon>
    </lineage>
</organism>
<reference evidence="11" key="2">
    <citation type="submission" date="2025-08" db="UniProtKB">
        <authorList>
            <consortium name="Ensembl"/>
        </authorList>
    </citation>
    <scope>IDENTIFICATION</scope>
</reference>
<proteinExistence type="inferred from homology"/>
<accession>A0A671VA07</accession>
<dbReference type="GeneTree" id="ENSGT00390000009631"/>
<keyword evidence="5" id="KW-0493">Microtubule</keyword>
<feature type="coiled-coil region" evidence="9">
    <location>
        <begin position="214"/>
        <end position="310"/>
    </location>
</feature>
<feature type="coiled-coil region" evidence="9">
    <location>
        <begin position="435"/>
        <end position="497"/>
    </location>
</feature>
<dbReference type="PANTHER" id="PTHR34031:SF1">
    <property type="entry name" value="CENTROSOMAL PROTEIN OF 162 KDA"/>
    <property type="match status" value="1"/>
</dbReference>